<name>A0A9N8VZU4_9GLOM</name>
<sequence length="452" mass="51990">MDDDIMNNNVMNNNIMNNDATSLGNISNDSILASEANSKQTETTQSSYKRAHEMKAHLALKCKRRIVCSDISFSAFDSPYFENFTKLLNPEYNSPKRATLATSILDVEAANITLKIEKELLKSKNLMLCVDSWCSPLKHSIYAFVIMMDEKKQYIYSLRDFLMSSHMANFNAKRIREVIENVGPKKFVQCICHLPHARAILFNCQTVIKFLRNSYIAGATLNQEIISTFTVGRNLKSSTKTWWSTVLEQDPQIFNQASTVKELIEQLRDILHPVKWAVKNVEFRTTLLANMFVELVKMAITIKETSWMSIEIKKHEDHIKSLALKIHSISPHNAACERVFSIQGWYFRKRRTRLSLSRLEIITQMHSFLVENAKLELNYVDPNLYQEDFVSIFNKISSSIEDGTDLFSEEDLFSIQKETTEEPTEELIEDTKDLLEENLAGENSINLAIEIL</sequence>
<organism evidence="1 2">
    <name type="scientific">Cetraspora pellucida</name>
    <dbReference type="NCBI Taxonomy" id="1433469"/>
    <lineage>
        <taxon>Eukaryota</taxon>
        <taxon>Fungi</taxon>
        <taxon>Fungi incertae sedis</taxon>
        <taxon>Mucoromycota</taxon>
        <taxon>Glomeromycotina</taxon>
        <taxon>Glomeromycetes</taxon>
        <taxon>Diversisporales</taxon>
        <taxon>Gigasporaceae</taxon>
        <taxon>Cetraspora</taxon>
    </lineage>
</organism>
<dbReference type="AlphaFoldDB" id="A0A9N8VZU4"/>
<evidence type="ECO:0000313" key="2">
    <source>
        <dbReference type="Proteomes" id="UP000789759"/>
    </source>
</evidence>
<comment type="caution">
    <text evidence="1">The sequence shown here is derived from an EMBL/GenBank/DDBJ whole genome shotgun (WGS) entry which is preliminary data.</text>
</comment>
<keyword evidence="2" id="KW-1185">Reference proteome</keyword>
<dbReference type="SUPFAM" id="SSF53098">
    <property type="entry name" value="Ribonuclease H-like"/>
    <property type="match status" value="1"/>
</dbReference>
<dbReference type="EMBL" id="CAJVQA010000299">
    <property type="protein sequence ID" value="CAG8466895.1"/>
    <property type="molecule type" value="Genomic_DNA"/>
</dbReference>
<gene>
    <name evidence="1" type="ORF">CPELLU_LOCUS885</name>
</gene>
<dbReference type="OrthoDB" id="2438787at2759"/>
<protein>
    <submittedName>
        <fullName evidence="1">857_t:CDS:1</fullName>
    </submittedName>
</protein>
<dbReference type="Proteomes" id="UP000789759">
    <property type="component" value="Unassembled WGS sequence"/>
</dbReference>
<evidence type="ECO:0000313" key="1">
    <source>
        <dbReference type="EMBL" id="CAG8466895.1"/>
    </source>
</evidence>
<reference evidence="1" key="1">
    <citation type="submission" date="2021-06" db="EMBL/GenBank/DDBJ databases">
        <authorList>
            <person name="Kallberg Y."/>
            <person name="Tangrot J."/>
            <person name="Rosling A."/>
        </authorList>
    </citation>
    <scope>NUCLEOTIDE SEQUENCE</scope>
    <source>
        <strain evidence="1">FL966</strain>
    </source>
</reference>
<accession>A0A9N8VZU4</accession>
<dbReference type="InterPro" id="IPR012337">
    <property type="entry name" value="RNaseH-like_sf"/>
</dbReference>
<proteinExistence type="predicted"/>